<dbReference type="SMART" id="SM01217">
    <property type="entry name" value="Fn3_like"/>
    <property type="match status" value="1"/>
</dbReference>
<accession>A0A3D8R2C2</accession>
<dbReference type="Pfam" id="PF01915">
    <property type="entry name" value="Glyco_hydro_3_C"/>
    <property type="match status" value="1"/>
</dbReference>
<comment type="similarity">
    <text evidence="3 11">Belongs to the glycosyl hydrolase 3 family.</text>
</comment>
<dbReference type="PANTHER" id="PTHR42715:SF13">
    <property type="entry name" value="BETA-GLUCOSIDASE K-RELATED"/>
    <property type="match status" value="1"/>
</dbReference>
<dbReference type="PROSITE" id="PS51820">
    <property type="entry name" value="PA14"/>
    <property type="match status" value="1"/>
</dbReference>
<evidence type="ECO:0000256" key="2">
    <source>
        <dbReference type="ARBA" id="ARBA00004987"/>
    </source>
</evidence>
<evidence type="ECO:0000313" key="13">
    <source>
        <dbReference type="EMBL" id="RDW68202.1"/>
    </source>
</evidence>
<evidence type="ECO:0000259" key="12">
    <source>
        <dbReference type="PROSITE" id="PS51820"/>
    </source>
</evidence>
<feature type="domain" description="PA14" evidence="12">
    <location>
        <begin position="411"/>
        <end position="570"/>
    </location>
</feature>
<dbReference type="InterPro" id="IPR013783">
    <property type="entry name" value="Ig-like_fold"/>
</dbReference>
<dbReference type="InterPro" id="IPR001764">
    <property type="entry name" value="Glyco_hydro_3_N"/>
</dbReference>
<keyword evidence="9 11" id="KW-0326">Glycosidase</keyword>
<dbReference type="InterPro" id="IPR050288">
    <property type="entry name" value="Cellulose_deg_GH3"/>
</dbReference>
<evidence type="ECO:0000256" key="10">
    <source>
        <dbReference type="ARBA" id="ARBA00023326"/>
    </source>
</evidence>
<evidence type="ECO:0000256" key="1">
    <source>
        <dbReference type="ARBA" id="ARBA00000448"/>
    </source>
</evidence>
<dbReference type="Gene3D" id="2.60.120.260">
    <property type="entry name" value="Galactose-binding domain-like"/>
    <property type="match status" value="1"/>
</dbReference>
<dbReference type="InterPro" id="IPR011658">
    <property type="entry name" value="PA14_dom"/>
</dbReference>
<dbReference type="Pfam" id="PF14310">
    <property type="entry name" value="Fn3-like"/>
    <property type="match status" value="1"/>
</dbReference>
<evidence type="ECO:0000256" key="7">
    <source>
        <dbReference type="ARBA" id="ARBA00023180"/>
    </source>
</evidence>
<dbReference type="InterPro" id="IPR017853">
    <property type="entry name" value="GH"/>
</dbReference>
<dbReference type="Pfam" id="PF00933">
    <property type="entry name" value="Glyco_hydro_3"/>
    <property type="match status" value="1"/>
</dbReference>
<dbReference type="Gene3D" id="2.60.40.10">
    <property type="entry name" value="Immunoglobulins"/>
    <property type="match status" value="1"/>
</dbReference>
<evidence type="ECO:0000256" key="8">
    <source>
        <dbReference type="ARBA" id="ARBA00023277"/>
    </source>
</evidence>
<keyword evidence="5 11" id="KW-0378">Hydrolase</keyword>
<dbReference type="PANTHER" id="PTHR42715">
    <property type="entry name" value="BETA-GLUCOSIDASE"/>
    <property type="match status" value="1"/>
</dbReference>
<reference evidence="13 14" key="1">
    <citation type="journal article" date="2018" name="IMA Fungus">
        <title>IMA Genome-F 9: Draft genome sequence of Annulohypoxylon stygium, Aspergillus mulundensis, Berkeleyomyces basicola (syn. Thielaviopsis basicola), Ceratocystis smalleyi, two Cercospora beticola strains, Coleophoma cylindrospora, Fusarium fracticaudum, Phialophora cf. hyalina, and Morchella septimelata.</title>
        <authorList>
            <person name="Wingfield B.D."/>
            <person name="Bills G.F."/>
            <person name="Dong Y."/>
            <person name="Huang W."/>
            <person name="Nel W.J."/>
            <person name="Swalarsk-Parry B.S."/>
            <person name="Vaghefi N."/>
            <person name="Wilken P.M."/>
            <person name="An Z."/>
            <person name="de Beer Z.W."/>
            <person name="De Vos L."/>
            <person name="Chen L."/>
            <person name="Duong T.A."/>
            <person name="Gao Y."/>
            <person name="Hammerbacher A."/>
            <person name="Kikkert J.R."/>
            <person name="Li Y."/>
            <person name="Li H."/>
            <person name="Li K."/>
            <person name="Li Q."/>
            <person name="Liu X."/>
            <person name="Ma X."/>
            <person name="Naidoo K."/>
            <person name="Pethybridge S.J."/>
            <person name="Sun J."/>
            <person name="Steenkamp E.T."/>
            <person name="van der Nest M.A."/>
            <person name="van Wyk S."/>
            <person name="Wingfield M.J."/>
            <person name="Xiong C."/>
            <person name="Yue Q."/>
            <person name="Zhang X."/>
        </authorList>
    </citation>
    <scope>NUCLEOTIDE SEQUENCE [LARGE SCALE GENOMIC DNA]</scope>
    <source>
        <strain evidence="13 14">BP5796</strain>
    </source>
</reference>
<dbReference type="EMBL" id="PDLN01000013">
    <property type="protein sequence ID" value="RDW68202.1"/>
    <property type="molecule type" value="Genomic_DNA"/>
</dbReference>
<keyword evidence="8 11" id="KW-0119">Carbohydrate metabolism</keyword>
<dbReference type="OrthoDB" id="47059at2759"/>
<gene>
    <name evidence="13" type="ORF">BP5796_08859</name>
</gene>
<evidence type="ECO:0000256" key="5">
    <source>
        <dbReference type="ARBA" id="ARBA00022801"/>
    </source>
</evidence>
<evidence type="ECO:0000256" key="6">
    <source>
        <dbReference type="ARBA" id="ARBA00023001"/>
    </source>
</evidence>
<evidence type="ECO:0000256" key="3">
    <source>
        <dbReference type="ARBA" id="ARBA00005336"/>
    </source>
</evidence>
<name>A0A3D8R2C2_9HELO</name>
<sequence length="843" mass="92102">MAAGHVSDELPFDVETVISEATVLEKIGLLSGKDAWHTLDIPRLNVPSIRFTDGPNGARGTRFTAGVPAACLPCGSAMGATWNQNLIHQAGVLIGEEVKVKGAHGWLGPTVNMHRSPLGGRGFESFAEDPFLSGKLAGSYIKGAQSTGIVSTLKHFVANDQEHERMAVDVKVTDRALREIYMLPFQIALRDGKPGAIMTSYNKVNGTHVSESEEFIEDILREEWQFKGMVMSDWYGTYSTSDALNAGLDLEMPGPTRWRGIIADLAVSSRKVTHRTLDARARNVLELVKRCSKIKGVSPVEGKRDLPSDRALNRKVAAESIVLLKNDNKVLPLSADIDEIALIGPNMMNGAYCGGGSAQLDAYYIVNNYEGIVSRLTQHRPHTDVKIHYEMGTRAYGFLPLLGQTVSTPDGQIGKLRMRFFDQPPTVPDREVIDELIITESTWQLMGYSHPRISARFWTDVEGVFQPSESATFEWGIACYGTASLFIDDQLVIDNTTNQEAGNTFFGKGTTEKKCILDMKKGTNYNIRLEFGSAATTKVIKPGVVSYGGGAGRIGAAPMLDPESSIERAVQLAKRCKHTIICVGLDKDLESEGYDRADMNLPGATSELITRVLQANPDTIVVTQSGTPINMQPWVAQTTTQVHMWYGGNESGNGLADVLFGVENPSGKLPVTFPVAVEDTPAFLNFESERGSVVYGEGIYVGYRYYEKLKRSVTFPFGHGLSFTTFSFSALQVSSEGTKFRVRNSGSVDGSTVAQLYISPAPTNTISRPVKELKGFSKVFLLAGEEKEVFIPLDRLATSFWDEVLGCWVSEKGIYGVHIGESSVEICLQGSLHVDKTTTWSGL</sequence>
<dbReference type="PRINTS" id="PR00133">
    <property type="entry name" value="GLHYDRLASE3"/>
</dbReference>
<dbReference type="InterPro" id="IPR036881">
    <property type="entry name" value="Glyco_hydro_3_C_sf"/>
</dbReference>
<dbReference type="SMART" id="SM00758">
    <property type="entry name" value="PA14"/>
    <property type="match status" value="1"/>
</dbReference>
<dbReference type="Gene3D" id="3.20.20.300">
    <property type="entry name" value="Glycoside hydrolase, family 3, N-terminal domain"/>
    <property type="match status" value="1"/>
</dbReference>
<evidence type="ECO:0000256" key="11">
    <source>
        <dbReference type="RuleBase" id="RU361161"/>
    </source>
</evidence>
<keyword evidence="6" id="KW-0136">Cellulose degradation</keyword>
<keyword evidence="10 11" id="KW-0624">Polysaccharide degradation</keyword>
<comment type="catalytic activity">
    <reaction evidence="1 11">
        <text>Hydrolysis of terminal, non-reducing beta-D-glucosyl residues with release of beta-D-glucose.</text>
        <dbReference type="EC" id="3.2.1.21"/>
    </reaction>
</comment>
<dbReference type="Pfam" id="PF07691">
    <property type="entry name" value="PA14"/>
    <property type="match status" value="1"/>
</dbReference>
<dbReference type="SUPFAM" id="SSF51445">
    <property type="entry name" value="(Trans)glycosidases"/>
    <property type="match status" value="1"/>
</dbReference>
<dbReference type="InterPro" id="IPR026891">
    <property type="entry name" value="Fn3-like"/>
</dbReference>
<dbReference type="Gene3D" id="3.40.50.1700">
    <property type="entry name" value="Glycoside hydrolase family 3 C-terminal domain"/>
    <property type="match status" value="1"/>
</dbReference>
<dbReference type="AlphaFoldDB" id="A0A3D8R2C2"/>
<dbReference type="GO" id="GO:0030245">
    <property type="term" value="P:cellulose catabolic process"/>
    <property type="evidence" value="ECO:0007669"/>
    <property type="project" value="UniProtKB-UniPathway"/>
</dbReference>
<organism evidence="13 14">
    <name type="scientific">Coleophoma crateriformis</name>
    <dbReference type="NCBI Taxonomy" id="565419"/>
    <lineage>
        <taxon>Eukaryota</taxon>
        <taxon>Fungi</taxon>
        <taxon>Dikarya</taxon>
        <taxon>Ascomycota</taxon>
        <taxon>Pezizomycotina</taxon>
        <taxon>Leotiomycetes</taxon>
        <taxon>Helotiales</taxon>
        <taxon>Dermateaceae</taxon>
        <taxon>Coleophoma</taxon>
    </lineage>
</organism>
<keyword evidence="7" id="KW-0325">Glycoprotein</keyword>
<dbReference type="InterPro" id="IPR036962">
    <property type="entry name" value="Glyco_hydro_3_N_sf"/>
</dbReference>
<proteinExistence type="inferred from homology"/>
<protein>
    <recommendedName>
        <fullName evidence="4 11">beta-glucosidase</fullName>
        <ecNumber evidence="4 11">3.2.1.21</ecNumber>
    </recommendedName>
</protein>
<dbReference type="EC" id="3.2.1.21" evidence="4 11"/>
<comment type="pathway">
    <text evidence="2 11">Glycan metabolism; cellulose degradation.</text>
</comment>
<dbReference type="GO" id="GO:0008422">
    <property type="term" value="F:beta-glucosidase activity"/>
    <property type="evidence" value="ECO:0007669"/>
    <property type="project" value="UniProtKB-EC"/>
</dbReference>
<keyword evidence="14" id="KW-1185">Reference proteome</keyword>
<dbReference type="InterPro" id="IPR002772">
    <property type="entry name" value="Glyco_hydro_3_C"/>
</dbReference>
<dbReference type="InterPro" id="IPR037524">
    <property type="entry name" value="PA14/GLEYA"/>
</dbReference>
<evidence type="ECO:0000256" key="4">
    <source>
        <dbReference type="ARBA" id="ARBA00012744"/>
    </source>
</evidence>
<dbReference type="FunFam" id="2.60.40.10:FF:000495">
    <property type="entry name" value="Periplasmic beta-glucosidase"/>
    <property type="match status" value="1"/>
</dbReference>
<evidence type="ECO:0000256" key="9">
    <source>
        <dbReference type="ARBA" id="ARBA00023295"/>
    </source>
</evidence>
<dbReference type="UniPathway" id="UPA00696"/>
<evidence type="ECO:0000313" key="14">
    <source>
        <dbReference type="Proteomes" id="UP000256328"/>
    </source>
</evidence>
<dbReference type="SUPFAM" id="SSF52279">
    <property type="entry name" value="Beta-D-glucan exohydrolase, C-terminal domain"/>
    <property type="match status" value="1"/>
</dbReference>
<dbReference type="InterPro" id="IPR019800">
    <property type="entry name" value="Glyco_hydro_3_AS"/>
</dbReference>
<dbReference type="FunFam" id="3.20.20.300:FF:000006">
    <property type="entry name" value="Beta-glucosidase H"/>
    <property type="match status" value="1"/>
</dbReference>
<dbReference type="PROSITE" id="PS00775">
    <property type="entry name" value="GLYCOSYL_HYDROL_F3"/>
    <property type="match status" value="1"/>
</dbReference>
<comment type="caution">
    <text evidence="13">The sequence shown here is derived from an EMBL/GenBank/DDBJ whole genome shotgun (WGS) entry which is preliminary data.</text>
</comment>
<dbReference type="Proteomes" id="UP000256328">
    <property type="component" value="Unassembled WGS sequence"/>
</dbReference>